<keyword evidence="2" id="KW-0597">Phosphoprotein</keyword>
<dbReference type="SMART" id="SM00228">
    <property type="entry name" value="PDZ"/>
    <property type="match status" value="2"/>
</dbReference>
<protein>
    <submittedName>
        <fullName evidence="5">Protein lin-10</fullName>
    </submittedName>
</protein>
<feature type="region of interest" description="Disordered" evidence="4">
    <location>
        <begin position="557"/>
        <end position="592"/>
    </location>
</feature>
<feature type="region of interest" description="Disordered" evidence="4">
    <location>
        <begin position="1"/>
        <end position="61"/>
    </location>
</feature>
<dbReference type="Gene3D" id="1.10.533.10">
    <property type="entry name" value="Death Domain, Fas"/>
    <property type="match status" value="1"/>
</dbReference>
<dbReference type="InterPro" id="IPR051230">
    <property type="entry name" value="APP-Binding"/>
</dbReference>
<feature type="region of interest" description="Disordered" evidence="4">
    <location>
        <begin position="470"/>
        <end position="499"/>
    </location>
</feature>
<accession>K1Q7P5</accession>
<feature type="region of interest" description="Disordered" evidence="4">
    <location>
        <begin position="211"/>
        <end position="283"/>
    </location>
</feature>
<feature type="region of interest" description="Disordered" evidence="4">
    <location>
        <begin position="73"/>
        <end position="94"/>
    </location>
</feature>
<organism evidence="5">
    <name type="scientific">Magallana gigas</name>
    <name type="common">Pacific oyster</name>
    <name type="synonym">Crassostrea gigas</name>
    <dbReference type="NCBI Taxonomy" id="29159"/>
    <lineage>
        <taxon>Eukaryota</taxon>
        <taxon>Metazoa</taxon>
        <taxon>Spiralia</taxon>
        <taxon>Lophotrochozoa</taxon>
        <taxon>Mollusca</taxon>
        <taxon>Bivalvia</taxon>
        <taxon>Autobranchia</taxon>
        <taxon>Pteriomorphia</taxon>
        <taxon>Ostreida</taxon>
        <taxon>Ostreoidea</taxon>
        <taxon>Ostreidae</taxon>
        <taxon>Magallana</taxon>
    </lineage>
</organism>
<proteinExistence type="predicted"/>
<dbReference type="Gene3D" id="2.30.42.10">
    <property type="match status" value="2"/>
</dbReference>
<dbReference type="SUPFAM" id="SSF50156">
    <property type="entry name" value="PDZ domain-like"/>
    <property type="match status" value="2"/>
</dbReference>
<keyword evidence="3" id="KW-0677">Repeat</keyword>
<dbReference type="GO" id="GO:0005886">
    <property type="term" value="C:plasma membrane"/>
    <property type="evidence" value="ECO:0007669"/>
    <property type="project" value="TreeGrafter"/>
</dbReference>
<dbReference type="PANTHER" id="PTHR12345:SF16">
    <property type="entry name" value="X11L, ISOFORM F-RELATED"/>
    <property type="match status" value="1"/>
</dbReference>
<evidence type="ECO:0000313" key="5">
    <source>
        <dbReference type="EMBL" id="EKC32787.1"/>
    </source>
</evidence>
<feature type="compositionally biased region" description="Basic and acidic residues" evidence="4">
    <location>
        <begin position="250"/>
        <end position="260"/>
    </location>
</feature>
<dbReference type="GO" id="GO:0007268">
    <property type="term" value="P:chemical synaptic transmission"/>
    <property type="evidence" value="ECO:0007669"/>
    <property type="project" value="TreeGrafter"/>
</dbReference>
<dbReference type="InParanoid" id="K1Q7P5"/>
<dbReference type="EMBL" id="JH819095">
    <property type="protein sequence ID" value="EKC32787.1"/>
    <property type="molecule type" value="Genomic_DNA"/>
</dbReference>
<feature type="region of interest" description="Disordered" evidence="4">
    <location>
        <begin position="139"/>
        <end position="180"/>
    </location>
</feature>
<dbReference type="FunFam" id="2.30.42.10:FF:000017">
    <property type="entry name" value="Amyloid beta A4 protein-binding family A member 1"/>
    <property type="match status" value="1"/>
</dbReference>
<feature type="compositionally biased region" description="Polar residues" evidence="4">
    <location>
        <begin position="473"/>
        <end position="489"/>
    </location>
</feature>
<dbReference type="PROSITE" id="PS50106">
    <property type="entry name" value="PDZ"/>
    <property type="match status" value="2"/>
</dbReference>
<feature type="compositionally biased region" description="Basic and acidic residues" evidence="4">
    <location>
        <begin position="574"/>
        <end position="592"/>
    </location>
</feature>
<name>K1Q7P5_MAGGI</name>
<dbReference type="CDD" id="cd06793">
    <property type="entry name" value="PDZ2_APBA1_3-like"/>
    <property type="match status" value="1"/>
</dbReference>
<dbReference type="HOGENOM" id="CLU_236141_0_0_1"/>
<keyword evidence="1" id="KW-0813">Transport</keyword>
<feature type="region of interest" description="Disordered" evidence="4">
    <location>
        <begin position="869"/>
        <end position="900"/>
    </location>
</feature>
<dbReference type="InterPro" id="IPR011993">
    <property type="entry name" value="PH-like_dom_sf"/>
</dbReference>
<evidence type="ECO:0000256" key="4">
    <source>
        <dbReference type="SAM" id="MobiDB-lite"/>
    </source>
</evidence>
<feature type="region of interest" description="Disordered" evidence="4">
    <location>
        <begin position="793"/>
        <end position="827"/>
    </location>
</feature>
<feature type="compositionally biased region" description="Basic and acidic residues" evidence="4">
    <location>
        <begin position="813"/>
        <end position="827"/>
    </location>
</feature>
<dbReference type="FunFam" id="2.30.42.10:FF:000007">
    <property type="entry name" value="Amyloid beta A4 protein-binding family A member"/>
    <property type="match status" value="1"/>
</dbReference>
<feature type="compositionally biased region" description="Polar residues" evidence="4">
    <location>
        <begin position="716"/>
        <end position="735"/>
    </location>
</feature>
<dbReference type="CDD" id="cd06720">
    <property type="entry name" value="PDZ1_APBA1_3-like"/>
    <property type="match status" value="1"/>
</dbReference>
<feature type="compositionally biased region" description="Polar residues" evidence="4">
    <location>
        <begin position="265"/>
        <end position="277"/>
    </location>
</feature>
<dbReference type="GO" id="GO:0005737">
    <property type="term" value="C:cytoplasm"/>
    <property type="evidence" value="ECO:0007669"/>
    <property type="project" value="TreeGrafter"/>
</dbReference>
<dbReference type="InterPro" id="IPR001478">
    <property type="entry name" value="PDZ"/>
</dbReference>
<evidence type="ECO:0000256" key="2">
    <source>
        <dbReference type="ARBA" id="ARBA00022553"/>
    </source>
</evidence>
<evidence type="ECO:0000256" key="1">
    <source>
        <dbReference type="ARBA" id="ARBA00022448"/>
    </source>
</evidence>
<evidence type="ECO:0000256" key="3">
    <source>
        <dbReference type="ARBA" id="ARBA00022737"/>
    </source>
</evidence>
<feature type="compositionally biased region" description="Basic and acidic residues" evidence="4">
    <location>
        <begin position="698"/>
        <end position="707"/>
    </location>
</feature>
<dbReference type="PANTHER" id="PTHR12345">
    <property type="entry name" value="SYNTENIN RELATED"/>
    <property type="match status" value="1"/>
</dbReference>
<feature type="region of interest" description="Disordered" evidence="4">
    <location>
        <begin position="686"/>
        <end position="778"/>
    </location>
</feature>
<dbReference type="SMART" id="SM00462">
    <property type="entry name" value="PTB"/>
    <property type="match status" value="1"/>
</dbReference>
<reference evidence="5" key="1">
    <citation type="journal article" date="2012" name="Nature">
        <title>The oyster genome reveals stress adaptation and complexity of shell formation.</title>
        <authorList>
            <person name="Zhang G."/>
            <person name="Fang X."/>
            <person name="Guo X."/>
            <person name="Li L."/>
            <person name="Luo R."/>
            <person name="Xu F."/>
            <person name="Yang P."/>
            <person name="Zhang L."/>
            <person name="Wang X."/>
            <person name="Qi H."/>
            <person name="Xiong Z."/>
            <person name="Que H."/>
            <person name="Xie Y."/>
            <person name="Holland P.W."/>
            <person name="Paps J."/>
            <person name="Zhu Y."/>
            <person name="Wu F."/>
            <person name="Chen Y."/>
            <person name="Wang J."/>
            <person name="Peng C."/>
            <person name="Meng J."/>
            <person name="Yang L."/>
            <person name="Liu J."/>
            <person name="Wen B."/>
            <person name="Zhang N."/>
            <person name="Huang Z."/>
            <person name="Zhu Q."/>
            <person name="Feng Y."/>
            <person name="Mount A."/>
            <person name="Hedgecock D."/>
            <person name="Xu Z."/>
            <person name="Liu Y."/>
            <person name="Domazet-Loso T."/>
            <person name="Du Y."/>
            <person name="Sun X."/>
            <person name="Zhang S."/>
            <person name="Liu B."/>
            <person name="Cheng P."/>
            <person name="Jiang X."/>
            <person name="Li J."/>
            <person name="Fan D."/>
            <person name="Wang W."/>
            <person name="Fu W."/>
            <person name="Wang T."/>
            <person name="Wang B."/>
            <person name="Zhang J."/>
            <person name="Peng Z."/>
            <person name="Li Y."/>
            <person name="Li N."/>
            <person name="Wang J."/>
            <person name="Chen M."/>
            <person name="He Y."/>
            <person name="Tan F."/>
            <person name="Song X."/>
            <person name="Zheng Q."/>
            <person name="Huang R."/>
            <person name="Yang H."/>
            <person name="Du X."/>
            <person name="Chen L."/>
            <person name="Yang M."/>
            <person name="Gaffney P.M."/>
            <person name="Wang S."/>
            <person name="Luo L."/>
            <person name="She Z."/>
            <person name="Ming Y."/>
            <person name="Huang W."/>
            <person name="Zhang S."/>
            <person name="Huang B."/>
            <person name="Zhang Y."/>
            <person name="Qu T."/>
            <person name="Ni P."/>
            <person name="Miao G."/>
            <person name="Wang J."/>
            <person name="Wang Q."/>
            <person name="Steinberg C.E."/>
            <person name="Wang H."/>
            <person name="Li N."/>
            <person name="Qian L."/>
            <person name="Zhang G."/>
            <person name="Li Y."/>
            <person name="Yang H."/>
            <person name="Liu X."/>
            <person name="Wang J."/>
            <person name="Yin Y."/>
            <person name="Wang J."/>
        </authorList>
    </citation>
    <scope>NUCLEOTIDE SEQUENCE [LARGE SCALE GENOMIC DNA]</scope>
    <source>
        <strain evidence="5">05x7-T-G4-1.051#20</strain>
    </source>
</reference>
<dbReference type="Pfam" id="PF00640">
    <property type="entry name" value="PID"/>
    <property type="match status" value="1"/>
</dbReference>
<dbReference type="InterPro" id="IPR006020">
    <property type="entry name" value="PTB/PI_dom"/>
</dbReference>
<dbReference type="InterPro" id="IPR036034">
    <property type="entry name" value="PDZ_sf"/>
</dbReference>
<dbReference type="Pfam" id="PF00595">
    <property type="entry name" value="PDZ"/>
    <property type="match status" value="2"/>
</dbReference>
<feature type="compositionally biased region" description="Acidic residues" evidence="4">
    <location>
        <begin position="1"/>
        <end position="10"/>
    </location>
</feature>
<dbReference type="InterPro" id="IPR011029">
    <property type="entry name" value="DEATH-like_dom_sf"/>
</dbReference>
<dbReference type="SUPFAM" id="SSF50729">
    <property type="entry name" value="PH domain-like"/>
    <property type="match status" value="1"/>
</dbReference>
<gene>
    <name evidence="5" type="ORF">CGI_10017177</name>
</gene>
<dbReference type="PROSITE" id="PS01179">
    <property type="entry name" value="PID"/>
    <property type="match status" value="1"/>
</dbReference>
<sequence length="1885" mass="213136">MSDIEDEINLDDVKPEPSEPYLAEGACGGDPSGRPFSPRSDNFSLEVQFEEESSRHPSEISTLSYQNLLEEGEGSGVVLSRQESEDSTDSIPSDFVDFPKEVALSCDIKDLPCAISSKCKQDACEEFVRSERRDTMVTKDELDRISRQSVAKGESESSFPLSREGKAEGLQSDKIVNKRNSLEIRNNIPVMGEVKNYEKDIDSIIFSAQGAKPKIRSGKQSPGMACRVGEGSMGSGSDREGSVGSGRDTSSAERELEKSTHNRLNKTGDNSSNTSDGNRTEDTIEEEEVVQLVKMANVRPQCFIQPHVKENLEEDLVIDARNMKEIDNQGNIVNSLSSPGNEVENEYDYVKYARVQDGDSYVGMRLAYSSAEEAKKNGMTLSGFSNSDDFSRENSPEKSHSLQTMEYTNTMQNLSEDMLTEIPLDSADSPQIEEKQAFSLSPENTECDSVEVESIISDGEKNGIGMPIVEDGLSSSQASDTEEGSSNHVYKSPSAMLRSRQRADIAQELENLDREYGIKEKSKPKEMDTKAIMEDLKAKREALDTAIADIKTAIQQSKTVSQPYKDDPDEEEPVWVKREESSQTKKESLESVKEKLSRLQQEDTKLREEERVFQMENEKEKLLENQYIRNDGKKYQVPRGMTVWILFILKEYTIKVDWAKSLYDQGLPHFLGYDSDDDDEEGVQYTRNIKGKKYASLPRDDSFDHGRPRQPAVNGSGHTQTQSDGSSDSNEYNYSKRNRLNSKSDTDDYGSDVEAPSKTSYVKQKPGGIHKHCIHSPNFDTDEETDVLLQKPYQKDSKVDIPELTQPPVNRSAQEERRTKAKEASIHDPENPSVLIEGVLFRAQYLGSTQLISEGQPSKAMRMMQAQEAVGRIKNSAQSTPKPATEDSQPKAPEGENQPSTAVDLFVSTEKIMVLNTDLQEIMMDHSLRTISYIADIGDILVIMARRRLLSSPGEESLRKKKQAKILCHVFESEELYIMFESEFDKFSIMFESGTESSNMFAIGGNVKLRSYNTSTKYEPLDVIYEAQQEAQLIAQSIGQAFQVAYMEFLKANGIEDPSLMKEIDYQEVLNQQEIYGEELNLFSNKERQKEVIVPKMKGEMLGIVIVESGWGSMVPTVVLANMYPSGPAARCGQLNIGDQIISINGISLVGLPLSACQNYIKTSKNQTVVKLTVVPCAPVVEVLIKRPDVKYQLGFSVQNGVICSLLRGGIAERGGVRVGHRIIEINNQSVVAVPHEKIVSLLANSVGEIHMKTMPTSIYRLLTGSCPIYNYEIVQNTQPTSHNCTDFISGCPTNMFHSKEVYKRKNCHEITEADLLTMRKRLRGLTETCIDAKRYQYKDFLQTLTEEITPDMFNNIKCRLKDHTIVTYIINCPNVSEYNLSELEKLRSILEVFTKGQYDDIIVAGVKTGCVIVTLMIRNCLIPKLRKLYTSEKGSMTCQWMLKLPLKYKLMKVMIQDDLIYMSDAFFSMDKLTAEANLSGGALKSCLKSVQEKKRTGFSLDKVHKTVECNDNLAITLEKSDLKKDIMIENEAQQLEEFTAFLERTSSCITDDTLQSMKTVLKDFMDPESVVKMNPTRMLSELSELFKLQYNMSFLEWIFEKCGEHDLVEKCQKFSAGNHFQLECFNTSFIPRGGNQQLQFQLVVLELKSYTNEIQDLRKWVAKAIPAHPDFMDPESVVKMNATRMLSELSELFKLQYNMSFLEWIFEKCGEHDLVEKCQKFSAGNHFQLECFNTSFIPRGGNQQLQFQLVVLELKSYTNEIQDLRKWVAKAILAHPGQVIMTALESEPIVVTFMMNSKEKGYVKCWIHKNRKTLLDEIDSDFIKTTLVHMEDVPTEVCNSLTDTKYGRRRMAQMFLEFVLKKDAYVLALHKTWKENGMDFEMTE</sequence>
<dbReference type="CDD" id="cd01208">
    <property type="entry name" value="PTB_X11"/>
    <property type="match status" value="1"/>
</dbReference>
<dbReference type="GO" id="GO:0043197">
    <property type="term" value="C:dendritic spine"/>
    <property type="evidence" value="ECO:0007669"/>
    <property type="project" value="TreeGrafter"/>
</dbReference>
<dbReference type="Gene3D" id="2.30.29.30">
    <property type="entry name" value="Pleckstrin-homology domain (PH domain)/Phosphotyrosine-binding domain (PTB)"/>
    <property type="match status" value="2"/>
</dbReference>